<dbReference type="GO" id="GO:0003677">
    <property type="term" value="F:DNA binding"/>
    <property type="evidence" value="ECO:0007669"/>
    <property type="project" value="InterPro"/>
</dbReference>
<reference evidence="5" key="2">
    <citation type="submission" date="2019-12" db="EMBL/GenBank/DDBJ databases">
        <title>Complete and draft genome sequences of new strains and members of some known species of the genus Rathayibacter isolated from plants.</title>
        <authorList>
            <person name="Tarlachkov S.V."/>
            <person name="Starodumova I.P."/>
            <person name="Dorofeeva L.V."/>
            <person name="Prisyazhnaya N.V."/>
            <person name="Leyn S."/>
            <person name="Zlamal J."/>
            <person name="Elan M."/>
            <person name="Osterman A.L."/>
            <person name="Nadler S."/>
            <person name="Subbotin S.A."/>
            <person name="Evtushenko L.I."/>
        </authorList>
    </citation>
    <scope>NUCLEOTIDE SEQUENCE [LARGE SCALE GENOMIC DNA]</scope>
    <source>
        <strain evidence="5">VKM Ac-2761</strain>
    </source>
</reference>
<feature type="domain" description="HTH cro/C1-type" evidence="1">
    <location>
        <begin position="12"/>
        <end position="68"/>
    </location>
</feature>
<dbReference type="AlphaFoldDB" id="A0A162GGG7"/>
<dbReference type="PROSITE" id="PS50943">
    <property type="entry name" value="HTH_CROC1"/>
    <property type="match status" value="1"/>
</dbReference>
<gene>
    <name evidence="2" type="ORF">ACH61_02130</name>
    <name evidence="3" type="ORF">GSU10_12535</name>
</gene>
<dbReference type="Proteomes" id="UP000076717">
    <property type="component" value="Unassembled WGS sequence"/>
</dbReference>
<dbReference type="EMBL" id="LIIN01000075">
    <property type="protein sequence ID" value="KZX20739.1"/>
    <property type="molecule type" value="Genomic_DNA"/>
</dbReference>
<protein>
    <submittedName>
        <fullName evidence="2">Anaerobic benzoate catabolism transcriptional regulator</fullName>
    </submittedName>
    <submittedName>
        <fullName evidence="3">Helix-turn-helix domain-containing protein</fullName>
    </submittedName>
</protein>
<accession>A0A162GGG7</accession>
<keyword evidence="4" id="KW-1185">Reference proteome</keyword>
<evidence type="ECO:0000313" key="4">
    <source>
        <dbReference type="Proteomes" id="UP000076717"/>
    </source>
</evidence>
<name>A0A162GGG7_9MICO</name>
<dbReference type="PATRIC" id="fig|1671680.3.peg.2270"/>
<proteinExistence type="predicted"/>
<sequence length="73" mass="8025">MFSGVNDLRQLVVSMREDAGLSQAELARRAGLSRKWVNEFERGNPNARVGAVLDVLRALGYGLEETALDAHRA</sequence>
<dbReference type="InterPro" id="IPR010982">
    <property type="entry name" value="Lambda_DNA-bd_dom_sf"/>
</dbReference>
<evidence type="ECO:0000259" key="1">
    <source>
        <dbReference type="PROSITE" id="PS50943"/>
    </source>
</evidence>
<dbReference type="SUPFAM" id="SSF47413">
    <property type="entry name" value="lambda repressor-like DNA-binding domains"/>
    <property type="match status" value="1"/>
</dbReference>
<evidence type="ECO:0000313" key="5">
    <source>
        <dbReference type="Proteomes" id="UP000465031"/>
    </source>
</evidence>
<reference evidence="3" key="3">
    <citation type="submission" date="2019-12" db="EMBL/GenBank/DDBJ databases">
        <title>Complete and Draft Genome Sequences of New Strains and Members of Some Known Species of the Genus Rathayibacter isolated from Plants.</title>
        <authorList>
            <person name="Tarlachkov S.V."/>
            <person name="Starodumova I.P."/>
            <person name="Dorofeeva L.V."/>
            <person name="Prisyazhnaya N.V."/>
            <person name="Leyn S.A."/>
            <person name="Zlamal J.E."/>
            <person name="Elane M.L."/>
            <person name="Osterman A.L."/>
            <person name="Nadler S.A."/>
            <person name="Subbotin S.A."/>
            <person name="Evtushenko L.I."/>
        </authorList>
    </citation>
    <scope>NUCLEOTIDE SEQUENCE</scope>
    <source>
        <strain evidence="3">VKM Ac-2761</strain>
    </source>
</reference>
<dbReference type="RefSeq" id="WP_068211759.1">
    <property type="nucleotide sequence ID" value="NZ_CP047186.1"/>
</dbReference>
<dbReference type="Gene3D" id="1.10.260.40">
    <property type="entry name" value="lambda repressor-like DNA-binding domains"/>
    <property type="match status" value="1"/>
</dbReference>
<dbReference type="OrthoDB" id="4557883at2"/>
<dbReference type="Pfam" id="PF13560">
    <property type="entry name" value="HTH_31"/>
    <property type="match status" value="1"/>
</dbReference>
<organism evidence="2 4">
    <name type="scientific">Rathayibacter tanaceti</name>
    <dbReference type="NCBI Taxonomy" id="1671680"/>
    <lineage>
        <taxon>Bacteria</taxon>
        <taxon>Bacillati</taxon>
        <taxon>Actinomycetota</taxon>
        <taxon>Actinomycetes</taxon>
        <taxon>Micrococcales</taxon>
        <taxon>Microbacteriaceae</taxon>
        <taxon>Rathayibacter</taxon>
    </lineage>
</organism>
<evidence type="ECO:0000313" key="2">
    <source>
        <dbReference type="EMBL" id="KZX20739.1"/>
    </source>
</evidence>
<dbReference type="InterPro" id="IPR001387">
    <property type="entry name" value="Cro/C1-type_HTH"/>
</dbReference>
<reference evidence="2 4" key="1">
    <citation type="submission" date="2015-08" db="EMBL/GenBank/DDBJ databases">
        <title>Draft Genome Sequence of Rathayibacter sp. Strain VKM Ac-2596 Isolated from Leaf Gall Induced by Plant-Parasitic Nematodes.</title>
        <authorList>
            <person name="Vasilenko O.V."/>
            <person name="Starodumova I.P."/>
            <person name="Tarlachkov S.V."/>
            <person name="Dorofeeva L.V."/>
            <person name="Evtushenko L.I."/>
        </authorList>
    </citation>
    <scope>NUCLEOTIDE SEQUENCE [LARGE SCALE GENOMIC DNA]</scope>
    <source>
        <strain evidence="2 4">VKM Ac-2596</strain>
    </source>
</reference>
<evidence type="ECO:0000313" key="3">
    <source>
        <dbReference type="EMBL" id="QHC56377.1"/>
    </source>
</evidence>
<dbReference type="Proteomes" id="UP000465031">
    <property type="component" value="Chromosome"/>
</dbReference>
<dbReference type="SMART" id="SM00530">
    <property type="entry name" value="HTH_XRE"/>
    <property type="match status" value="1"/>
</dbReference>
<dbReference type="CDD" id="cd00093">
    <property type="entry name" value="HTH_XRE"/>
    <property type="match status" value="1"/>
</dbReference>
<dbReference type="KEGG" id="rte:GSU10_12535"/>
<dbReference type="EMBL" id="CP047186">
    <property type="protein sequence ID" value="QHC56377.1"/>
    <property type="molecule type" value="Genomic_DNA"/>
</dbReference>